<comment type="caution">
    <text evidence="3">The sequence shown here is derived from an EMBL/GenBank/DDBJ whole genome shotgun (WGS) entry which is preliminary data.</text>
</comment>
<dbReference type="Proteomes" id="UP000037035">
    <property type="component" value="Unassembled WGS sequence"/>
</dbReference>
<proteinExistence type="predicted"/>
<keyword evidence="4" id="KW-1185">Reference proteome</keyword>
<accession>A0A0L6UJC5</accession>
<evidence type="ECO:0000313" key="3">
    <source>
        <dbReference type="EMBL" id="KNZ47895.1"/>
    </source>
</evidence>
<dbReference type="OrthoDB" id="413361at2759"/>
<evidence type="ECO:0000313" key="4">
    <source>
        <dbReference type="Proteomes" id="UP000037035"/>
    </source>
</evidence>
<evidence type="ECO:0000259" key="2">
    <source>
        <dbReference type="Pfam" id="PF07727"/>
    </source>
</evidence>
<feature type="compositionally biased region" description="Acidic residues" evidence="1">
    <location>
        <begin position="38"/>
        <end position="54"/>
    </location>
</feature>
<reference evidence="3 4" key="1">
    <citation type="submission" date="2015-08" db="EMBL/GenBank/DDBJ databases">
        <title>Next Generation Sequencing and Analysis of the Genome of Puccinia sorghi L Schw, the Causal Agent of Maize Common Rust.</title>
        <authorList>
            <person name="Rochi L."/>
            <person name="Burguener G."/>
            <person name="Darino M."/>
            <person name="Turjanski A."/>
            <person name="Kreff E."/>
            <person name="Dieguez M.J."/>
            <person name="Sacco F."/>
        </authorList>
    </citation>
    <scope>NUCLEOTIDE SEQUENCE [LARGE SCALE GENOMIC DNA]</scope>
    <source>
        <strain evidence="3 4">RO10H11247</strain>
    </source>
</reference>
<evidence type="ECO:0000256" key="1">
    <source>
        <dbReference type="SAM" id="MobiDB-lite"/>
    </source>
</evidence>
<dbReference type="Pfam" id="PF07727">
    <property type="entry name" value="RVT_2"/>
    <property type="match status" value="1"/>
</dbReference>
<feature type="compositionally biased region" description="Polar residues" evidence="1">
    <location>
        <begin position="26"/>
        <end position="36"/>
    </location>
</feature>
<dbReference type="EMBL" id="LAVV01011343">
    <property type="protein sequence ID" value="KNZ47895.1"/>
    <property type="molecule type" value="Genomic_DNA"/>
</dbReference>
<sequence>MKLLDFSNDQLPNIDYGKFLIKNEVKNPNSISGPNQESPEEENVSVKEEEEDSDDSHSHDDEEDSSFDNSDNDHVAGILIPAFDAPVGQIIRDQTLLVKPFKYSHYSEYPQKFCQAISYQFQKPNKFLNSTWVFKTKPATVLSPENVKARLCIQGFLQTYGKDYFGTFTPTGKLPSLLALLVVFLFAPLEEEIYIKTLEGLKRTAPYLKLVKSLYGLKQAPKNWYETLTVWFEEIDYCPSVSDVCLFIHKDKNSFIFFY</sequence>
<dbReference type="AlphaFoldDB" id="A0A0L6UJC5"/>
<organism evidence="3 4">
    <name type="scientific">Puccinia sorghi</name>
    <dbReference type="NCBI Taxonomy" id="27349"/>
    <lineage>
        <taxon>Eukaryota</taxon>
        <taxon>Fungi</taxon>
        <taxon>Dikarya</taxon>
        <taxon>Basidiomycota</taxon>
        <taxon>Pucciniomycotina</taxon>
        <taxon>Pucciniomycetes</taxon>
        <taxon>Pucciniales</taxon>
        <taxon>Pucciniaceae</taxon>
        <taxon>Puccinia</taxon>
    </lineage>
</organism>
<name>A0A0L6UJC5_9BASI</name>
<dbReference type="InterPro" id="IPR013103">
    <property type="entry name" value="RVT_2"/>
</dbReference>
<feature type="domain" description="Reverse transcriptase Ty1/copia-type" evidence="2">
    <location>
        <begin position="183"/>
        <end position="252"/>
    </location>
</feature>
<protein>
    <recommendedName>
        <fullName evidence="2">Reverse transcriptase Ty1/copia-type domain-containing protein</fullName>
    </recommendedName>
</protein>
<dbReference type="STRING" id="27349.A0A0L6UJC5"/>
<dbReference type="VEuPathDB" id="FungiDB:VP01_6061g2"/>
<feature type="region of interest" description="Disordered" evidence="1">
    <location>
        <begin position="25"/>
        <end position="71"/>
    </location>
</feature>
<gene>
    <name evidence="3" type="ORF">VP01_6061g2</name>
</gene>